<dbReference type="Pfam" id="PF00067">
    <property type="entry name" value="p450"/>
    <property type="match status" value="1"/>
</dbReference>
<dbReference type="InterPro" id="IPR002401">
    <property type="entry name" value="Cyt_P450_E_grp-I"/>
</dbReference>
<dbReference type="PROSITE" id="PS00086">
    <property type="entry name" value="CYTOCHROME_P450"/>
    <property type="match status" value="1"/>
</dbReference>
<keyword evidence="2 7" id="KW-0349">Heme</keyword>
<dbReference type="PRINTS" id="PR00385">
    <property type="entry name" value="P450"/>
</dbReference>
<gene>
    <name evidence="9" type="ORF">LZC94_20475</name>
</gene>
<dbReference type="PANTHER" id="PTHR24291:SF50">
    <property type="entry name" value="BIFUNCTIONAL ALBAFLAVENONE MONOOXYGENASE_TERPENE SYNTHASE"/>
    <property type="match status" value="1"/>
</dbReference>
<dbReference type="Proteomes" id="UP001370348">
    <property type="component" value="Chromosome"/>
</dbReference>
<evidence type="ECO:0000256" key="8">
    <source>
        <dbReference type="SAM" id="MobiDB-lite"/>
    </source>
</evidence>
<keyword evidence="6 7" id="KW-0503">Monooxygenase</keyword>
<dbReference type="RefSeq" id="WP_394829194.1">
    <property type="nucleotide sequence ID" value="NZ_CP089984.1"/>
</dbReference>
<accession>A0ABZ2MAR0</accession>
<protein>
    <submittedName>
        <fullName evidence="9">Cytochrome P450</fullName>
    </submittedName>
</protein>
<evidence type="ECO:0000256" key="6">
    <source>
        <dbReference type="ARBA" id="ARBA00023033"/>
    </source>
</evidence>
<keyword evidence="10" id="KW-1185">Reference proteome</keyword>
<dbReference type="InterPro" id="IPR036396">
    <property type="entry name" value="Cyt_P450_sf"/>
</dbReference>
<keyword evidence="3 7" id="KW-0479">Metal-binding</keyword>
<evidence type="ECO:0000256" key="3">
    <source>
        <dbReference type="ARBA" id="ARBA00022723"/>
    </source>
</evidence>
<dbReference type="Gene3D" id="1.10.630.10">
    <property type="entry name" value="Cytochrome P450"/>
    <property type="match status" value="1"/>
</dbReference>
<evidence type="ECO:0000256" key="1">
    <source>
        <dbReference type="ARBA" id="ARBA00010617"/>
    </source>
</evidence>
<feature type="region of interest" description="Disordered" evidence="8">
    <location>
        <begin position="1"/>
        <end position="23"/>
    </location>
</feature>
<dbReference type="InterPro" id="IPR050196">
    <property type="entry name" value="Cytochrome_P450_Monoox"/>
</dbReference>
<evidence type="ECO:0000256" key="7">
    <source>
        <dbReference type="RuleBase" id="RU000461"/>
    </source>
</evidence>
<dbReference type="SUPFAM" id="SSF48264">
    <property type="entry name" value="Cytochrome P450"/>
    <property type="match status" value="1"/>
</dbReference>
<evidence type="ECO:0000256" key="2">
    <source>
        <dbReference type="ARBA" id="ARBA00022617"/>
    </source>
</evidence>
<sequence>MNSSAGSDSFEQAGRGRRGLKTVPTVNPWDPRNLIAFRRDTLDFLTKSRARYGDIFKFHIFGHPMIMINHPDYVEHVLVHRADKYTKQSAFIFELTAPVLGNGLIRNPGGPAYTRQRNMMQPTFRPNTVPLFVQNMIDETVLMMDRWRPLVDTDRVANITDDVGQTALRIVTRSLFSADVGESARDFELAFAEANNVIGTFFRRPLSMLGLRRKRLRTATEQMKSFISAFVERRIANQEVRDDLLGMLMRATYEDDGATMSMKQLHDEVLNLVIAAFETTTSGISWAFYLIATHPEVERRFLEEIDTKLQGRAPTYGDLNKLTYTRMIVDETLRLYSPAYQTMRRSVEEDDMHGYRIPANMDIYLNSHVTHRHPAFWDDAEKFDPERFTPERSAGRPKHAYFPFGSGPRVCIGKYFALAELQLILATVAQRFRLVVPPDQAPMEAEQLITLHPKDGVRLLVRSR</sequence>
<evidence type="ECO:0000256" key="5">
    <source>
        <dbReference type="ARBA" id="ARBA00023004"/>
    </source>
</evidence>
<organism evidence="9 10">
    <name type="scientific">Pendulispora albinea</name>
    <dbReference type="NCBI Taxonomy" id="2741071"/>
    <lineage>
        <taxon>Bacteria</taxon>
        <taxon>Pseudomonadati</taxon>
        <taxon>Myxococcota</taxon>
        <taxon>Myxococcia</taxon>
        <taxon>Myxococcales</taxon>
        <taxon>Sorangiineae</taxon>
        <taxon>Pendulisporaceae</taxon>
        <taxon>Pendulispora</taxon>
    </lineage>
</organism>
<dbReference type="InterPro" id="IPR017972">
    <property type="entry name" value="Cyt_P450_CS"/>
</dbReference>
<dbReference type="PRINTS" id="PR00463">
    <property type="entry name" value="EP450I"/>
</dbReference>
<dbReference type="EMBL" id="CP089984">
    <property type="protein sequence ID" value="WXB19589.1"/>
    <property type="molecule type" value="Genomic_DNA"/>
</dbReference>
<feature type="compositionally biased region" description="Polar residues" evidence="8">
    <location>
        <begin position="1"/>
        <end position="10"/>
    </location>
</feature>
<dbReference type="PANTHER" id="PTHR24291">
    <property type="entry name" value="CYTOCHROME P450 FAMILY 4"/>
    <property type="match status" value="1"/>
</dbReference>
<comment type="similarity">
    <text evidence="1 7">Belongs to the cytochrome P450 family.</text>
</comment>
<keyword evidence="4 7" id="KW-0560">Oxidoreductase</keyword>
<keyword evidence="5 7" id="KW-0408">Iron</keyword>
<evidence type="ECO:0000313" key="10">
    <source>
        <dbReference type="Proteomes" id="UP001370348"/>
    </source>
</evidence>
<evidence type="ECO:0000256" key="4">
    <source>
        <dbReference type="ARBA" id="ARBA00023002"/>
    </source>
</evidence>
<name>A0ABZ2MAR0_9BACT</name>
<dbReference type="InterPro" id="IPR001128">
    <property type="entry name" value="Cyt_P450"/>
</dbReference>
<reference evidence="9 10" key="1">
    <citation type="submission" date="2021-12" db="EMBL/GenBank/DDBJ databases">
        <title>Discovery of the Pendulisporaceae a myxobacterial family with distinct sporulation behavior and unique specialized metabolism.</title>
        <authorList>
            <person name="Garcia R."/>
            <person name="Popoff A."/>
            <person name="Bader C.D."/>
            <person name="Loehr J."/>
            <person name="Walesch S."/>
            <person name="Walt C."/>
            <person name="Boldt J."/>
            <person name="Bunk B."/>
            <person name="Haeckl F.J.F.P.J."/>
            <person name="Gunesch A.P."/>
            <person name="Birkelbach J."/>
            <person name="Nuebel U."/>
            <person name="Pietschmann T."/>
            <person name="Bach T."/>
            <person name="Mueller R."/>
        </authorList>
    </citation>
    <scope>NUCLEOTIDE SEQUENCE [LARGE SCALE GENOMIC DNA]</scope>
    <source>
        <strain evidence="9 10">MSr11954</strain>
    </source>
</reference>
<evidence type="ECO:0000313" key="9">
    <source>
        <dbReference type="EMBL" id="WXB19589.1"/>
    </source>
</evidence>
<proteinExistence type="inferred from homology"/>